<feature type="signal peptide" evidence="1">
    <location>
        <begin position="1"/>
        <end position="25"/>
    </location>
</feature>
<keyword evidence="2" id="KW-0378">Hydrolase</keyword>
<name>A0A9X2XPG0_9BACT</name>
<dbReference type="InterPro" id="IPR008969">
    <property type="entry name" value="CarboxyPept-like_regulatory"/>
</dbReference>
<gene>
    <name evidence="2" type="ORF">OCK74_19080</name>
</gene>
<reference evidence="2" key="2">
    <citation type="submission" date="2023-04" db="EMBL/GenBank/DDBJ databases">
        <title>Paracnuella aquatica gen. nov., sp. nov., a member of the family Chitinophagaceae isolated from a hot spring.</title>
        <authorList>
            <person name="Wang C."/>
        </authorList>
    </citation>
    <scope>NUCLEOTIDE SEQUENCE</scope>
    <source>
        <strain evidence="2">LB-8</strain>
    </source>
</reference>
<keyword evidence="3" id="KW-1185">Reference proteome</keyword>
<dbReference type="AlphaFoldDB" id="A0A9X2XPG0"/>
<dbReference type="GO" id="GO:0004180">
    <property type="term" value="F:carboxypeptidase activity"/>
    <property type="evidence" value="ECO:0007669"/>
    <property type="project" value="UniProtKB-KW"/>
</dbReference>
<dbReference type="EMBL" id="JAOTIF010000019">
    <property type="protein sequence ID" value="MCU7551233.1"/>
    <property type="molecule type" value="Genomic_DNA"/>
</dbReference>
<keyword evidence="2" id="KW-0121">Carboxypeptidase</keyword>
<dbReference type="Pfam" id="PF13715">
    <property type="entry name" value="CarbopepD_reg_2"/>
    <property type="match status" value="1"/>
</dbReference>
<keyword evidence="2" id="KW-0645">Protease</keyword>
<evidence type="ECO:0000256" key="1">
    <source>
        <dbReference type="SAM" id="SignalP"/>
    </source>
</evidence>
<evidence type="ECO:0000313" key="2">
    <source>
        <dbReference type="EMBL" id="MCU7551233.1"/>
    </source>
</evidence>
<keyword evidence="1" id="KW-0732">Signal</keyword>
<organism evidence="2 3">
    <name type="scientific">Paraflavisolibacter caeni</name>
    <dbReference type="NCBI Taxonomy" id="2982496"/>
    <lineage>
        <taxon>Bacteria</taxon>
        <taxon>Pseudomonadati</taxon>
        <taxon>Bacteroidota</taxon>
        <taxon>Chitinophagia</taxon>
        <taxon>Chitinophagales</taxon>
        <taxon>Chitinophagaceae</taxon>
        <taxon>Paraflavisolibacter</taxon>
    </lineage>
</organism>
<accession>A0A9X2XPG0</accession>
<dbReference type="RefSeq" id="WP_279298672.1">
    <property type="nucleotide sequence ID" value="NZ_JAOTIF010000019.1"/>
</dbReference>
<proteinExistence type="predicted"/>
<sequence>MNQLIKHIKTLCCACILLIASQAQAQYKVQGTVYDSSRSFPMISVSVMSTSGNGTVTDANGHYSISVGEKDSIWFSYLGKPTIKFPVLKIADVTQFDISLQVAITVLKEVKVQPRNYKQDSIQNRLDYAKVFDYRRPNLENMTSIGQTGAGINLDEVIRSFQFRKNKSMLRFQERLLQQEQDKSIDHRFNKALVRRLTNLADEELDRFMALYRPTYEFTLYSNDYDFQLYIKESYKMFMKQKATAQH</sequence>
<dbReference type="Proteomes" id="UP001155483">
    <property type="component" value="Unassembled WGS sequence"/>
</dbReference>
<feature type="chain" id="PRO_5040757023" evidence="1">
    <location>
        <begin position="26"/>
        <end position="247"/>
    </location>
</feature>
<protein>
    <submittedName>
        <fullName evidence="2">Carboxypeptidase-like regulatory domain-containing protein</fullName>
    </submittedName>
</protein>
<evidence type="ECO:0000313" key="3">
    <source>
        <dbReference type="Proteomes" id="UP001155483"/>
    </source>
</evidence>
<reference evidence="2" key="1">
    <citation type="submission" date="2022-09" db="EMBL/GenBank/DDBJ databases">
        <authorList>
            <person name="Yuan C."/>
            <person name="Ke Z."/>
        </authorList>
    </citation>
    <scope>NUCLEOTIDE SEQUENCE</scope>
    <source>
        <strain evidence="2">LB-8</strain>
    </source>
</reference>
<dbReference type="SUPFAM" id="SSF49464">
    <property type="entry name" value="Carboxypeptidase regulatory domain-like"/>
    <property type="match status" value="1"/>
</dbReference>
<comment type="caution">
    <text evidence="2">The sequence shown here is derived from an EMBL/GenBank/DDBJ whole genome shotgun (WGS) entry which is preliminary data.</text>
</comment>